<sequence length="154" mass="17722">MELMGYHHPALRGSSYDEQIDVPRESDLRWKDPEYRAYVQKEVRSCFGEHYKTYDSIDSLNKRLSLTVGRAKMPKIYELFGRNLKEGKPKHYALAVEDCYHFALFAGSQPLYVWYSDSLTSRMADLELDDSNSMAIQPKGSVEKIEGLTDAKDA</sequence>
<dbReference type="Proteomes" id="UP000294003">
    <property type="component" value="Unassembled WGS sequence"/>
</dbReference>
<reference evidence="1 2" key="1">
    <citation type="submission" date="2018-06" db="EMBL/GenBank/DDBJ databases">
        <title>Complete Genomes of Monosporascus.</title>
        <authorList>
            <person name="Robinson A.J."/>
            <person name="Natvig D.O."/>
        </authorList>
    </citation>
    <scope>NUCLEOTIDE SEQUENCE [LARGE SCALE GENOMIC DNA]</scope>
    <source>
        <strain evidence="1 2">CBS 609.92</strain>
    </source>
</reference>
<keyword evidence="2" id="KW-1185">Reference proteome</keyword>
<protein>
    <submittedName>
        <fullName evidence="1">Uncharacterized protein</fullName>
    </submittedName>
</protein>
<dbReference type="EMBL" id="QJNS01000148">
    <property type="protein sequence ID" value="RYO84949.1"/>
    <property type="molecule type" value="Genomic_DNA"/>
</dbReference>
<proteinExistence type="predicted"/>
<gene>
    <name evidence="1" type="ORF">DL762_005414</name>
</gene>
<evidence type="ECO:0000313" key="1">
    <source>
        <dbReference type="EMBL" id="RYO84949.1"/>
    </source>
</evidence>
<organism evidence="1 2">
    <name type="scientific">Monosporascus cannonballus</name>
    <dbReference type="NCBI Taxonomy" id="155416"/>
    <lineage>
        <taxon>Eukaryota</taxon>
        <taxon>Fungi</taxon>
        <taxon>Dikarya</taxon>
        <taxon>Ascomycota</taxon>
        <taxon>Pezizomycotina</taxon>
        <taxon>Sordariomycetes</taxon>
        <taxon>Xylariomycetidae</taxon>
        <taxon>Xylariales</taxon>
        <taxon>Xylariales incertae sedis</taxon>
        <taxon>Monosporascus</taxon>
    </lineage>
</organism>
<accession>A0ABY0H994</accession>
<name>A0ABY0H994_9PEZI</name>
<comment type="caution">
    <text evidence="1">The sequence shown here is derived from an EMBL/GenBank/DDBJ whole genome shotgun (WGS) entry which is preliminary data.</text>
</comment>
<evidence type="ECO:0000313" key="2">
    <source>
        <dbReference type="Proteomes" id="UP000294003"/>
    </source>
</evidence>